<reference evidence="2 3" key="1">
    <citation type="journal article" date="2018" name="Nat. Genet.">
        <title>The Rosa genome provides new insights in the design of modern roses.</title>
        <authorList>
            <person name="Bendahmane M."/>
        </authorList>
    </citation>
    <scope>NUCLEOTIDE SEQUENCE [LARGE SCALE GENOMIC DNA]</scope>
    <source>
        <strain evidence="3">cv. Old Blush</strain>
    </source>
</reference>
<organism evidence="2 3">
    <name type="scientific">Rosa chinensis</name>
    <name type="common">China rose</name>
    <dbReference type="NCBI Taxonomy" id="74649"/>
    <lineage>
        <taxon>Eukaryota</taxon>
        <taxon>Viridiplantae</taxon>
        <taxon>Streptophyta</taxon>
        <taxon>Embryophyta</taxon>
        <taxon>Tracheophyta</taxon>
        <taxon>Spermatophyta</taxon>
        <taxon>Magnoliopsida</taxon>
        <taxon>eudicotyledons</taxon>
        <taxon>Gunneridae</taxon>
        <taxon>Pentapetalae</taxon>
        <taxon>rosids</taxon>
        <taxon>fabids</taxon>
        <taxon>Rosales</taxon>
        <taxon>Rosaceae</taxon>
        <taxon>Rosoideae</taxon>
        <taxon>Rosoideae incertae sedis</taxon>
        <taxon>Rosa</taxon>
    </lineage>
</organism>
<dbReference type="PANTHER" id="PTHR11697">
    <property type="entry name" value="GENERAL TRANSCRIPTION FACTOR 2-RELATED ZINC FINGER PROTEIN"/>
    <property type="match status" value="1"/>
</dbReference>
<dbReference type="GO" id="GO:0046983">
    <property type="term" value="F:protein dimerization activity"/>
    <property type="evidence" value="ECO:0007669"/>
    <property type="project" value="InterPro"/>
</dbReference>
<dbReference type="Pfam" id="PF05699">
    <property type="entry name" value="Dimer_Tnp_hAT"/>
    <property type="match status" value="1"/>
</dbReference>
<evidence type="ECO:0000313" key="2">
    <source>
        <dbReference type="EMBL" id="PRQ22054.1"/>
    </source>
</evidence>
<dbReference type="InterPro" id="IPR012337">
    <property type="entry name" value="RNaseH-like_sf"/>
</dbReference>
<dbReference type="SUPFAM" id="SSF53098">
    <property type="entry name" value="Ribonuclease H-like"/>
    <property type="match status" value="1"/>
</dbReference>
<sequence>MRGEWNGLQALFLQKCPYAYYVHCFAHRLQLALNAAAKDVGVIYLFFQMLTSIINVDSSAKRVSELKSIQEVEVVEQIAAGELETGKGANQTCNLQRAGATRWSSRYYSIKNLMKLYNSTSSVLKNMIDNGLNGKIRGEALGASKALRSFDFVFCLLLLEKTMGITNALCKSLQEQSQEIINAMNLVYSTKGRLKKLRENGWVDFFASVVSFCDAHTIEAPDFSARHMEGTGRLSQQQNCVTIEHYYRVEIFNAVIDFQLMELNSRFNEQTRELLILSSALDPRFDFQSFDIDKICCLAEKFYPHDVPDLNDLRDQLEHFEYQFSELSEFQDLCTLSELCQEFVNTRTPFMLIERLVRLVMTLPVSTATTERAFSAMKLIKNRLRSKMSDDFLADLMTVHIEREIVDTIDSNSVIDEFYALGNRRAQLK</sequence>
<dbReference type="STRING" id="74649.A0A2P6PJF9"/>
<gene>
    <name evidence="2" type="ORF">RchiOBHm_Chr6g0246041</name>
</gene>
<keyword evidence="3" id="KW-1185">Reference proteome</keyword>
<comment type="caution">
    <text evidence="2">The sequence shown here is derived from an EMBL/GenBank/DDBJ whole genome shotgun (WGS) entry which is preliminary data.</text>
</comment>
<dbReference type="Gramene" id="PRQ22054">
    <property type="protein sequence ID" value="PRQ22054"/>
    <property type="gene ID" value="RchiOBHm_Chr6g0246041"/>
</dbReference>
<dbReference type="InterPro" id="IPR008906">
    <property type="entry name" value="HATC_C_dom"/>
</dbReference>
<name>A0A2P6PJF9_ROSCH</name>
<dbReference type="PANTHER" id="PTHR11697:SF230">
    <property type="entry name" value="ZINC FINGER, MYM DOMAIN CONTAINING 1"/>
    <property type="match status" value="1"/>
</dbReference>
<dbReference type="AlphaFoldDB" id="A0A2P6PJF9"/>
<dbReference type="OMA" id="RESKQND"/>
<dbReference type="Proteomes" id="UP000238479">
    <property type="component" value="Chromosome 6"/>
</dbReference>
<protein>
    <submittedName>
        <fullName evidence="2">Putative HAT dimerization domain, ribonuclease H-like domain-containing protein</fullName>
    </submittedName>
</protein>
<dbReference type="InterPro" id="IPR055298">
    <property type="entry name" value="AtLOH3-like"/>
</dbReference>
<evidence type="ECO:0000313" key="3">
    <source>
        <dbReference type="Proteomes" id="UP000238479"/>
    </source>
</evidence>
<evidence type="ECO:0000259" key="1">
    <source>
        <dbReference type="Pfam" id="PF05699"/>
    </source>
</evidence>
<dbReference type="EMBL" id="PDCK01000044">
    <property type="protein sequence ID" value="PRQ22054.1"/>
    <property type="molecule type" value="Genomic_DNA"/>
</dbReference>
<proteinExistence type="predicted"/>
<feature type="domain" description="HAT C-terminal dimerisation" evidence="1">
    <location>
        <begin position="352"/>
        <end position="402"/>
    </location>
</feature>
<accession>A0A2P6PJF9</accession>